<protein>
    <submittedName>
        <fullName evidence="2">Uncharacterized protein</fullName>
    </submittedName>
</protein>
<proteinExistence type="predicted"/>
<feature type="region of interest" description="Disordered" evidence="1">
    <location>
        <begin position="200"/>
        <end position="231"/>
    </location>
</feature>
<feature type="compositionally biased region" description="Basic residues" evidence="1">
    <location>
        <begin position="208"/>
        <end position="231"/>
    </location>
</feature>
<sequence>SHREPHRFIIIPVKQRLSQQSAGAGSAPAHGGRHRRVSASLTTVACTPSAIAAVVVTPADVGSCERESRLELYVSVTSSIVRLTEWVMLCFNMSVASARRTAACDCRRARVRCCGGAACWRRRRAHWLAAHSTTGGVVALLEQTVALHAVYPRGARSLRTHCPCVGPRDANECICPPERYGTPRPAAVAGDHRALALTPSKIENSSTRSRRARTSKRYSSTRRERRAGARAHRVSYNIRRWIRSGTRGSGAGGGVPVPVRRNKLTPIAGPITSNGSIGVLKTPRGPARAPSFIRFKTNGRERRPAGYRIAAGAARPDITQVSKKSAAAARRLITGRRGARAARWSRRHPAGATEFIIDLKVLIPLLIF</sequence>
<evidence type="ECO:0000256" key="1">
    <source>
        <dbReference type="SAM" id="MobiDB-lite"/>
    </source>
</evidence>
<keyword evidence="3" id="KW-1185">Reference proteome</keyword>
<name>A0A4C1TA73_EUMVA</name>
<gene>
    <name evidence="2" type="ORF">EVAR_99971_1</name>
</gene>
<feature type="non-terminal residue" evidence="2">
    <location>
        <position position="1"/>
    </location>
</feature>
<accession>A0A4C1TA73</accession>
<reference evidence="2 3" key="1">
    <citation type="journal article" date="2019" name="Commun. Biol.">
        <title>The bagworm genome reveals a unique fibroin gene that provides high tensile strength.</title>
        <authorList>
            <person name="Kono N."/>
            <person name="Nakamura H."/>
            <person name="Ohtoshi R."/>
            <person name="Tomita M."/>
            <person name="Numata K."/>
            <person name="Arakawa K."/>
        </authorList>
    </citation>
    <scope>NUCLEOTIDE SEQUENCE [LARGE SCALE GENOMIC DNA]</scope>
</reference>
<dbReference type="Proteomes" id="UP000299102">
    <property type="component" value="Unassembled WGS sequence"/>
</dbReference>
<evidence type="ECO:0000313" key="3">
    <source>
        <dbReference type="Proteomes" id="UP000299102"/>
    </source>
</evidence>
<dbReference type="EMBL" id="BGZK01004820">
    <property type="protein sequence ID" value="GBP11065.1"/>
    <property type="molecule type" value="Genomic_DNA"/>
</dbReference>
<evidence type="ECO:0000313" key="2">
    <source>
        <dbReference type="EMBL" id="GBP11065.1"/>
    </source>
</evidence>
<organism evidence="2 3">
    <name type="scientific">Eumeta variegata</name>
    <name type="common">Bagworm moth</name>
    <name type="synonym">Eumeta japonica</name>
    <dbReference type="NCBI Taxonomy" id="151549"/>
    <lineage>
        <taxon>Eukaryota</taxon>
        <taxon>Metazoa</taxon>
        <taxon>Ecdysozoa</taxon>
        <taxon>Arthropoda</taxon>
        <taxon>Hexapoda</taxon>
        <taxon>Insecta</taxon>
        <taxon>Pterygota</taxon>
        <taxon>Neoptera</taxon>
        <taxon>Endopterygota</taxon>
        <taxon>Lepidoptera</taxon>
        <taxon>Glossata</taxon>
        <taxon>Ditrysia</taxon>
        <taxon>Tineoidea</taxon>
        <taxon>Psychidae</taxon>
        <taxon>Oiketicinae</taxon>
        <taxon>Eumeta</taxon>
    </lineage>
</organism>
<comment type="caution">
    <text evidence="2">The sequence shown here is derived from an EMBL/GenBank/DDBJ whole genome shotgun (WGS) entry which is preliminary data.</text>
</comment>
<dbReference type="AlphaFoldDB" id="A0A4C1TA73"/>